<accession>A0ABW4S867</accession>
<evidence type="ECO:0000313" key="2">
    <source>
        <dbReference type="Proteomes" id="UP001597353"/>
    </source>
</evidence>
<dbReference type="Proteomes" id="UP001597353">
    <property type="component" value="Unassembled WGS sequence"/>
</dbReference>
<evidence type="ECO:0000313" key="1">
    <source>
        <dbReference type="EMBL" id="MFD1913785.1"/>
    </source>
</evidence>
<keyword evidence="2" id="KW-1185">Reference proteome</keyword>
<comment type="caution">
    <text evidence="1">The sequence shown here is derived from an EMBL/GenBank/DDBJ whole genome shotgun (WGS) entry which is preliminary data.</text>
</comment>
<proteinExistence type="predicted"/>
<protein>
    <submittedName>
        <fullName evidence="1">Uncharacterized protein</fullName>
    </submittedName>
</protein>
<sequence length="62" mass="7377">MELHEIFAHYVRGSQGFCIAVDTHGGFEISRDEIERIAERAENAEQFIEIWEHENWWTDAQQ</sequence>
<reference evidence="2" key="1">
    <citation type="journal article" date="2019" name="Int. J. Syst. Evol. Microbiol.">
        <title>The Global Catalogue of Microorganisms (GCM) 10K type strain sequencing project: providing services to taxonomists for standard genome sequencing and annotation.</title>
        <authorList>
            <consortium name="The Broad Institute Genomics Platform"/>
            <consortium name="The Broad Institute Genome Sequencing Center for Infectious Disease"/>
            <person name="Wu L."/>
            <person name="Ma J."/>
        </authorList>
    </citation>
    <scope>NUCLEOTIDE SEQUENCE [LARGE SCALE GENOMIC DNA]</scope>
    <source>
        <strain evidence="2">CGMCC 4.7242</strain>
    </source>
</reference>
<dbReference type="RefSeq" id="WP_390264229.1">
    <property type="nucleotide sequence ID" value="NZ_JBHUGH010000013.1"/>
</dbReference>
<dbReference type="EMBL" id="JBHUGH010000013">
    <property type="protein sequence ID" value="MFD1913785.1"/>
    <property type="molecule type" value="Genomic_DNA"/>
</dbReference>
<organism evidence="1 2">
    <name type="scientific">Halodurantibacterium flavum</name>
    <dbReference type="NCBI Taxonomy" id="1382802"/>
    <lineage>
        <taxon>Bacteria</taxon>
        <taxon>Pseudomonadati</taxon>
        <taxon>Pseudomonadota</taxon>
        <taxon>Alphaproteobacteria</taxon>
        <taxon>Rhodobacterales</taxon>
        <taxon>Paracoccaceae</taxon>
        <taxon>Halodurantibacterium</taxon>
    </lineage>
</organism>
<name>A0ABW4S867_9RHOB</name>
<gene>
    <name evidence="1" type="ORF">ACFSGJ_16345</name>
</gene>